<reference evidence="4" key="1">
    <citation type="journal article" date="2019" name="Int. J. Syst. Evol. Microbiol.">
        <title>The Global Catalogue of Microorganisms (GCM) 10K type strain sequencing project: providing services to taxonomists for standard genome sequencing and annotation.</title>
        <authorList>
            <consortium name="The Broad Institute Genomics Platform"/>
            <consortium name="The Broad Institute Genome Sequencing Center for Infectious Disease"/>
            <person name="Wu L."/>
            <person name="Ma J."/>
        </authorList>
    </citation>
    <scope>NUCLEOTIDE SEQUENCE [LARGE SCALE GENOMIC DNA]</scope>
    <source>
        <strain evidence="4">KCTC 52490</strain>
    </source>
</reference>
<feature type="domain" description="Neutral/alkaline non-lysosomal ceramidase N-terminal" evidence="2">
    <location>
        <begin position="81"/>
        <end position="204"/>
    </location>
</feature>
<dbReference type="EMBL" id="JBHUOM010000019">
    <property type="protein sequence ID" value="MFD2935644.1"/>
    <property type="molecule type" value="Genomic_DNA"/>
</dbReference>
<evidence type="ECO:0000313" key="4">
    <source>
        <dbReference type="Proteomes" id="UP001597512"/>
    </source>
</evidence>
<dbReference type="Proteomes" id="UP001597512">
    <property type="component" value="Unassembled WGS sequence"/>
</dbReference>
<protein>
    <submittedName>
        <fullName evidence="3">Neutral/alkaline non-lysosomal ceramidase N-terminal domain-containing protein</fullName>
    </submittedName>
</protein>
<proteinExistence type="predicted"/>
<evidence type="ECO:0000256" key="1">
    <source>
        <dbReference type="SAM" id="MobiDB-lite"/>
    </source>
</evidence>
<dbReference type="Pfam" id="PF04734">
    <property type="entry name" value="Ceramidase_alk"/>
    <property type="match status" value="1"/>
</dbReference>
<comment type="caution">
    <text evidence="3">The sequence shown here is derived from an EMBL/GenBank/DDBJ whole genome shotgun (WGS) entry which is preliminary data.</text>
</comment>
<feature type="compositionally biased region" description="Polar residues" evidence="1">
    <location>
        <begin position="284"/>
        <end position="294"/>
    </location>
</feature>
<keyword evidence="4" id="KW-1185">Reference proteome</keyword>
<evidence type="ECO:0000313" key="3">
    <source>
        <dbReference type="EMBL" id="MFD2935644.1"/>
    </source>
</evidence>
<dbReference type="RefSeq" id="WP_381503747.1">
    <property type="nucleotide sequence ID" value="NZ_JBHUOM010000019.1"/>
</dbReference>
<dbReference type="InterPro" id="IPR031329">
    <property type="entry name" value="NEUT/ALK_ceramidase_N"/>
</dbReference>
<accession>A0ABW6ANK8</accession>
<gene>
    <name evidence="3" type="ORF">ACFS25_17820</name>
</gene>
<evidence type="ECO:0000259" key="2">
    <source>
        <dbReference type="Pfam" id="PF04734"/>
    </source>
</evidence>
<sequence length="449" mass="49547">MKISSRTRIIAFVLLLIIINVLAFSITLVDKGSYKNTLYYRFTRQRFAWIVSDLPPKYAIKAGWAKVNVTPNFKTPMANDKSAQRWTTVHDSIYTRAVVLDNGTTLAAIITIDLLIMPPSVALELQKRLPTLGFNWKNVYLGATNSHHSLGGWATDYMGKQTVGDYDEHVVSQLTEAILKAVALAKGNRATTQIGYTKMDFRDGEKSPPAENIHFLKLQKLTGESALICSSEGGQTGINVSTPSSLSRDYAGLLTDRLEQRTKSFTLFMVGAIEPPKGEKQGNKPAQDSKPANDTAKQIDGLLASITPLLANLPLHTDSTLIAQTTPLIQNDPQVRISQKWRLKPWLAKALYGDYPAELKALRIGKTVFIGYPGAFSSLLLPSLSKTKIAERNNLIITSFNGGNIGQIVPDTYYYAAQSPYQIRDINRFGPYTGAFVEDMAQSLVNSLK</sequence>
<organism evidence="3 4">
    <name type="scientific">Spirosoma flavum</name>
    <dbReference type="NCBI Taxonomy" id="2048557"/>
    <lineage>
        <taxon>Bacteria</taxon>
        <taxon>Pseudomonadati</taxon>
        <taxon>Bacteroidota</taxon>
        <taxon>Cytophagia</taxon>
        <taxon>Cytophagales</taxon>
        <taxon>Cytophagaceae</taxon>
        <taxon>Spirosoma</taxon>
    </lineage>
</organism>
<feature type="region of interest" description="Disordered" evidence="1">
    <location>
        <begin position="275"/>
        <end position="294"/>
    </location>
</feature>
<name>A0ABW6ANK8_9BACT</name>